<dbReference type="EMBL" id="JAAKZF010000059">
    <property type="protein sequence ID" value="NGO54659.1"/>
    <property type="molecule type" value="Genomic_DNA"/>
</dbReference>
<keyword evidence="1" id="KW-0732">Signal</keyword>
<dbReference type="PANTHER" id="PTHR38591:SF1">
    <property type="entry name" value="BLL1000 PROTEIN"/>
    <property type="match status" value="1"/>
</dbReference>
<evidence type="ECO:0000259" key="2">
    <source>
        <dbReference type="Pfam" id="PF07143"/>
    </source>
</evidence>
<protein>
    <submittedName>
        <fullName evidence="3">Iron ABC transporter permease</fullName>
    </submittedName>
</protein>
<dbReference type="Pfam" id="PF17186">
    <property type="entry name" value="Lipocalin_9"/>
    <property type="match status" value="1"/>
</dbReference>
<dbReference type="Gene3D" id="2.40.370.10">
    <property type="entry name" value="AttH-like domain"/>
    <property type="match status" value="2"/>
</dbReference>
<dbReference type="AlphaFoldDB" id="A0A6G4WJ77"/>
<dbReference type="InterPro" id="IPR023374">
    <property type="entry name" value="AttH-like_dom_sf"/>
</dbReference>
<keyword evidence="4" id="KW-1185">Reference proteome</keyword>
<dbReference type="PANTHER" id="PTHR38591">
    <property type="entry name" value="HYDROLASE"/>
    <property type="match status" value="1"/>
</dbReference>
<dbReference type="Proteomes" id="UP001642900">
    <property type="component" value="Unassembled WGS sequence"/>
</dbReference>
<feature type="signal peptide" evidence="1">
    <location>
        <begin position="1"/>
        <end position="18"/>
    </location>
</feature>
<dbReference type="InterPro" id="IPR010791">
    <property type="entry name" value="AttH_dom"/>
</dbReference>
<dbReference type="RefSeq" id="WP_165032991.1">
    <property type="nucleotide sequence ID" value="NZ_JAAKZF010000059.1"/>
</dbReference>
<proteinExistence type="predicted"/>
<evidence type="ECO:0000313" key="3">
    <source>
        <dbReference type="EMBL" id="NGO54659.1"/>
    </source>
</evidence>
<name>A0A6G4WJ77_9HYPH</name>
<sequence length="349" mass="38137">MNARALIFLLLGVGNAFAQGFAGLGTDAEGFAVPEPGKGFEFPQDHGAHPDYRIEWWYVTANLTGPDGADYGLQWTLFRSALAPAEAVGWESPQMWFGHAAVTNASTHLATERFARGGTGQAGVTVEPFAAWIDDWQMAGDSFDSLRLTATGKDFAYDIAMRAEGPLVFHGDRGYSVKSAKGQASYYYSQPFFAVEGTLTLPEGEVPVRGTAWLDREWSSQPLAEDQAGWDWFSLSFDTGQKLMGFRLRDAAGGGFTSATWIGADGAPTSYGDEKLEATPLETSRVEGRDVPTRWRLTLSDRGLDITVSALNTHAWMGLSIPYWEGPVRVNGTHHGKGYLEMTGYQRRP</sequence>
<evidence type="ECO:0000313" key="4">
    <source>
        <dbReference type="Proteomes" id="UP001642900"/>
    </source>
</evidence>
<gene>
    <name evidence="3" type="ORF">G6N73_26645</name>
</gene>
<comment type="caution">
    <text evidence="3">The sequence shown here is derived from an EMBL/GenBank/DDBJ whole genome shotgun (WGS) entry which is preliminary data.</text>
</comment>
<feature type="domain" description="AttH" evidence="2">
    <location>
        <begin position="54"/>
        <end position="220"/>
    </location>
</feature>
<organism evidence="3 4">
    <name type="scientific">Allomesorhizobium camelthorni</name>
    <dbReference type="NCBI Taxonomy" id="475069"/>
    <lineage>
        <taxon>Bacteria</taxon>
        <taxon>Pseudomonadati</taxon>
        <taxon>Pseudomonadota</taxon>
        <taxon>Alphaproteobacteria</taxon>
        <taxon>Hyphomicrobiales</taxon>
        <taxon>Phyllobacteriaceae</taxon>
        <taxon>Allomesorhizobium</taxon>
    </lineage>
</organism>
<evidence type="ECO:0000256" key="1">
    <source>
        <dbReference type="SAM" id="SignalP"/>
    </source>
</evidence>
<reference evidence="3 4" key="1">
    <citation type="submission" date="2020-02" db="EMBL/GenBank/DDBJ databases">
        <title>Genome sequence of strain CCNWXJ40-4.</title>
        <authorList>
            <person name="Gao J."/>
            <person name="Sun J."/>
        </authorList>
    </citation>
    <scope>NUCLEOTIDE SEQUENCE [LARGE SCALE GENOMIC DNA]</scope>
    <source>
        <strain evidence="3 4">CCNWXJ 40-4</strain>
    </source>
</reference>
<dbReference type="Pfam" id="PF07143">
    <property type="entry name" value="CrtC"/>
    <property type="match status" value="1"/>
</dbReference>
<feature type="chain" id="PRO_5026105205" evidence="1">
    <location>
        <begin position="19"/>
        <end position="349"/>
    </location>
</feature>
<dbReference type="SUPFAM" id="SSF159245">
    <property type="entry name" value="AttH-like"/>
    <property type="match status" value="1"/>
</dbReference>
<accession>A0A6G4WJ77</accession>